<name>A0A1F7IEP4_9BACT</name>
<comment type="caution">
    <text evidence="1">The sequence shown here is derived from an EMBL/GenBank/DDBJ whole genome shotgun (WGS) entry which is preliminary data.</text>
</comment>
<evidence type="ECO:0000313" key="1">
    <source>
        <dbReference type="EMBL" id="OGK41839.1"/>
    </source>
</evidence>
<evidence type="ECO:0000313" key="2">
    <source>
        <dbReference type="Proteomes" id="UP000177698"/>
    </source>
</evidence>
<organism evidence="1 2">
    <name type="scientific">Candidatus Roizmanbacteria bacterium RIFCSPLOWO2_01_FULL_37_12</name>
    <dbReference type="NCBI Taxonomy" id="1802056"/>
    <lineage>
        <taxon>Bacteria</taxon>
        <taxon>Candidatus Roizmaniibacteriota</taxon>
    </lineage>
</organism>
<reference evidence="1 2" key="1">
    <citation type="journal article" date="2016" name="Nat. Commun.">
        <title>Thousands of microbial genomes shed light on interconnected biogeochemical processes in an aquifer system.</title>
        <authorList>
            <person name="Anantharaman K."/>
            <person name="Brown C.T."/>
            <person name="Hug L.A."/>
            <person name="Sharon I."/>
            <person name="Castelle C.J."/>
            <person name="Probst A.J."/>
            <person name="Thomas B.C."/>
            <person name="Singh A."/>
            <person name="Wilkins M.J."/>
            <person name="Karaoz U."/>
            <person name="Brodie E.L."/>
            <person name="Williams K.H."/>
            <person name="Hubbard S.S."/>
            <person name="Banfield J.F."/>
        </authorList>
    </citation>
    <scope>NUCLEOTIDE SEQUENCE [LARGE SCALE GENOMIC DNA]</scope>
</reference>
<sequence>MFLLQKDNFEGKFFDTYRNFYNCYRNNTQLSSKISFSFFAGRYFNSERKLYFLFSNRNFHYHQHSSNNRLKSF</sequence>
<dbReference type="Proteomes" id="UP000177698">
    <property type="component" value="Unassembled WGS sequence"/>
</dbReference>
<dbReference type="EMBL" id="MGAG01000009">
    <property type="protein sequence ID" value="OGK41839.1"/>
    <property type="molecule type" value="Genomic_DNA"/>
</dbReference>
<dbReference type="AlphaFoldDB" id="A0A1F7IEP4"/>
<gene>
    <name evidence="1" type="ORF">A2954_03955</name>
</gene>
<proteinExistence type="predicted"/>
<accession>A0A1F7IEP4</accession>
<protein>
    <submittedName>
        <fullName evidence="1">Uncharacterized protein</fullName>
    </submittedName>
</protein>